<protein>
    <submittedName>
        <fullName evidence="1">Uncharacterized protein</fullName>
    </submittedName>
</protein>
<gene>
    <name evidence="1" type="ORF">SAMN05421773_10479</name>
</gene>
<dbReference type="AlphaFoldDB" id="A0A1I1K3S2"/>
<evidence type="ECO:0000313" key="2">
    <source>
        <dbReference type="Proteomes" id="UP000199207"/>
    </source>
</evidence>
<organism evidence="1 2">
    <name type="scientific">Streptomyces aidingensis</name>
    <dbReference type="NCBI Taxonomy" id="910347"/>
    <lineage>
        <taxon>Bacteria</taxon>
        <taxon>Bacillati</taxon>
        <taxon>Actinomycetota</taxon>
        <taxon>Actinomycetes</taxon>
        <taxon>Kitasatosporales</taxon>
        <taxon>Streptomycetaceae</taxon>
        <taxon>Streptomyces</taxon>
    </lineage>
</organism>
<evidence type="ECO:0000313" key="1">
    <source>
        <dbReference type="EMBL" id="SFC55607.1"/>
    </source>
</evidence>
<dbReference type="EMBL" id="FOLM01000004">
    <property type="protein sequence ID" value="SFC55607.1"/>
    <property type="molecule type" value="Genomic_DNA"/>
</dbReference>
<proteinExistence type="predicted"/>
<name>A0A1I1K3S2_9ACTN</name>
<dbReference type="STRING" id="910347.SAMN05421773_10479"/>
<sequence length="147" mass="16292">MTLFVDGYWCEVVARSPEASGEWFLSGYRANSPRLAVRWLRGQAARLANALDPKPGIGPIPPECLWEIGPSSPNPGRIFREWMEDFRYQGTQMETLAAGRPISVNAGGPDRIFGFCDADVFYSLSARPIAVDFVTDWRLSELSHAAA</sequence>
<keyword evidence="2" id="KW-1185">Reference proteome</keyword>
<accession>A0A1I1K3S2</accession>
<reference evidence="1 2" key="1">
    <citation type="submission" date="2016-10" db="EMBL/GenBank/DDBJ databases">
        <authorList>
            <person name="de Groot N.N."/>
        </authorList>
    </citation>
    <scope>NUCLEOTIDE SEQUENCE [LARGE SCALE GENOMIC DNA]</scope>
    <source>
        <strain evidence="1 2">CGMCC 4.5739</strain>
    </source>
</reference>
<dbReference type="Proteomes" id="UP000199207">
    <property type="component" value="Unassembled WGS sequence"/>
</dbReference>